<dbReference type="KEGG" id="xya:ET471_03965"/>
<organism evidence="2 3">
    <name type="scientific">Xylanimonas protaetiae</name>
    <dbReference type="NCBI Taxonomy" id="2509457"/>
    <lineage>
        <taxon>Bacteria</taxon>
        <taxon>Bacillati</taxon>
        <taxon>Actinomycetota</taxon>
        <taxon>Actinomycetes</taxon>
        <taxon>Micrococcales</taxon>
        <taxon>Promicromonosporaceae</taxon>
        <taxon>Xylanimonas</taxon>
    </lineage>
</organism>
<protein>
    <submittedName>
        <fullName evidence="2">Uncharacterized protein</fullName>
    </submittedName>
</protein>
<dbReference type="RefSeq" id="WP_129186697.1">
    <property type="nucleotide sequence ID" value="NZ_CP035493.1"/>
</dbReference>
<sequence length="113" mass="12684">MTVPDSVCWDVGDEPSRTRLVTHWHVPALPWAARLPAPMPASWVVFVLLGMFLVWFLTFVTTLSFGVSVLLAPLLGVVPAWLLGRVVAPFANVRLRREAFSVLHWLREDPPVD</sequence>
<keyword evidence="1" id="KW-1133">Transmembrane helix</keyword>
<gene>
    <name evidence="2" type="ORF">ET471_03965</name>
</gene>
<feature type="transmembrane region" description="Helical" evidence="1">
    <location>
        <begin position="43"/>
        <end position="63"/>
    </location>
</feature>
<reference evidence="2 3" key="1">
    <citation type="submission" date="2019-01" db="EMBL/GenBank/DDBJ databases">
        <title>Genome sequencing of strain FW10M-9.</title>
        <authorList>
            <person name="Heo J."/>
            <person name="Kim S.-J."/>
            <person name="Kim J.-S."/>
            <person name="Hong S.-B."/>
            <person name="Kwon S.-W."/>
        </authorList>
    </citation>
    <scope>NUCLEOTIDE SEQUENCE [LARGE SCALE GENOMIC DNA]</scope>
    <source>
        <strain evidence="2 3">FW10M-9</strain>
    </source>
</reference>
<dbReference type="AlphaFoldDB" id="A0A4P6F7R3"/>
<evidence type="ECO:0000313" key="3">
    <source>
        <dbReference type="Proteomes" id="UP000292118"/>
    </source>
</evidence>
<evidence type="ECO:0000256" key="1">
    <source>
        <dbReference type="SAM" id="Phobius"/>
    </source>
</evidence>
<dbReference type="Proteomes" id="UP000292118">
    <property type="component" value="Chromosome"/>
</dbReference>
<accession>A0A4P6F7R3</accession>
<evidence type="ECO:0000313" key="2">
    <source>
        <dbReference type="EMBL" id="QAY69297.1"/>
    </source>
</evidence>
<keyword evidence="1" id="KW-0472">Membrane</keyword>
<dbReference type="EMBL" id="CP035493">
    <property type="protein sequence ID" value="QAY69297.1"/>
    <property type="molecule type" value="Genomic_DNA"/>
</dbReference>
<name>A0A4P6F7R3_9MICO</name>
<keyword evidence="1" id="KW-0812">Transmembrane</keyword>
<proteinExistence type="predicted"/>
<feature type="transmembrane region" description="Helical" evidence="1">
    <location>
        <begin position="69"/>
        <end position="88"/>
    </location>
</feature>
<keyword evidence="3" id="KW-1185">Reference proteome</keyword>